<dbReference type="EMBL" id="CP003358">
    <property type="protein sequence ID" value="AGB43052.1"/>
    <property type="molecule type" value="Genomic_DNA"/>
</dbReference>
<evidence type="ECO:0000313" key="2">
    <source>
        <dbReference type="EMBL" id="AGB43052.1"/>
    </source>
</evidence>
<dbReference type="InterPro" id="IPR007948">
    <property type="entry name" value="DUF736"/>
</dbReference>
<organism evidence="2 3">
    <name type="scientific">Mesorhizobium australicum (strain HAMBI 3006 / LMG 24608 / WSM2073)</name>
    <dbReference type="NCBI Taxonomy" id="754035"/>
    <lineage>
        <taxon>Bacteria</taxon>
        <taxon>Pseudomonadati</taxon>
        <taxon>Pseudomonadota</taxon>
        <taxon>Alphaproteobacteria</taxon>
        <taxon>Hyphomicrobiales</taxon>
        <taxon>Phyllobacteriaceae</taxon>
        <taxon>Mesorhizobium</taxon>
    </lineage>
</organism>
<gene>
    <name evidence="2" type="ordered locus">Mesau_00562</name>
</gene>
<keyword evidence="3" id="KW-1185">Reference proteome</keyword>
<sequence>MATIGMFTSTAKGFKGSVKTLNLNVKAVDFVPAEGDNEKGPDYRIFAGATEFGAAWKKTSREAATTIPSSSTIRAFPLRSMRAWSRPKRRASSPSSGPAAPPSEIGTKQKTSPVRWTGLRHVQIRHDPKDSQFDAAG</sequence>
<evidence type="ECO:0008006" key="4">
    <source>
        <dbReference type="Google" id="ProtNLM"/>
    </source>
</evidence>
<dbReference type="eggNOG" id="COG5489">
    <property type="taxonomic scope" value="Bacteria"/>
</dbReference>
<evidence type="ECO:0000256" key="1">
    <source>
        <dbReference type="SAM" id="MobiDB-lite"/>
    </source>
</evidence>
<evidence type="ECO:0000313" key="3">
    <source>
        <dbReference type="Proteomes" id="UP000010998"/>
    </source>
</evidence>
<dbReference type="KEGG" id="mam:Mesau_00562"/>
<reference evidence="3" key="1">
    <citation type="submission" date="2012-02" db="EMBL/GenBank/DDBJ databases">
        <title>Complete sequence of Mesorhizobium australicum WSM2073.</title>
        <authorList>
            <person name="Lucas S."/>
            <person name="Han J."/>
            <person name="Lapidus A."/>
            <person name="Cheng J.-F."/>
            <person name="Goodwin L."/>
            <person name="Pitluck S."/>
            <person name="Peters L."/>
            <person name="Gu W."/>
            <person name="Detter J.C."/>
            <person name="Han C."/>
            <person name="Tapia R."/>
            <person name="Land M."/>
            <person name="Hauser L."/>
            <person name="Kyrpides N."/>
            <person name="Ivanova N."/>
            <person name="Pagani I."/>
            <person name="Reeve W.G."/>
            <person name="Howieson J.G."/>
            <person name="Tiwari R.P."/>
            <person name="O'Hara G.W."/>
            <person name="Atkins C.A."/>
            <person name="Ronson C.W."/>
            <person name="Nandasena K.G."/>
            <person name="Woyke T."/>
        </authorList>
    </citation>
    <scope>NUCLEOTIDE SEQUENCE [LARGE SCALE GENOMIC DNA]</scope>
    <source>
        <strain evidence="3">LMG 24608 / HAMBI 3006 / WSM2073</strain>
    </source>
</reference>
<proteinExistence type="predicted"/>
<name>L0KCL3_MESAW</name>
<dbReference type="Proteomes" id="UP000010998">
    <property type="component" value="Chromosome"/>
</dbReference>
<dbReference type="HOGENOM" id="CLU_1862809_0_0_5"/>
<dbReference type="AlphaFoldDB" id="L0KCL3"/>
<accession>L0KCL3</accession>
<protein>
    <recommendedName>
        <fullName evidence="4">DUF736 domain-containing protein</fullName>
    </recommendedName>
</protein>
<feature type="region of interest" description="Disordered" evidence="1">
    <location>
        <begin position="78"/>
        <end position="116"/>
    </location>
</feature>
<dbReference type="Pfam" id="PF05284">
    <property type="entry name" value="DUF736"/>
    <property type="match status" value="1"/>
</dbReference>
<dbReference type="STRING" id="754035.Mesau_00562"/>